<keyword evidence="4" id="KW-1185">Reference proteome</keyword>
<dbReference type="PANTHER" id="PTHR12558:SF13">
    <property type="entry name" value="CELL DIVISION CYCLE PROTEIN 27 HOMOLOG"/>
    <property type="match status" value="1"/>
</dbReference>
<dbReference type="Proteomes" id="UP000679691">
    <property type="component" value="Unassembled WGS sequence"/>
</dbReference>
<dbReference type="PROSITE" id="PS50005">
    <property type="entry name" value="TPR"/>
    <property type="match status" value="1"/>
</dbReference>
<proteinExistence type="predicted"/>
<organism evidence="3 4">
    <name type="scientific">Rhinopithecimicrobium faecis</name>
    <dbReference type="NCBI Taxonomy" id="2820698"/>
    <lineage>
        <taxon>Bacteria</taxon>
        <taxon>Pseudomonadati</taxon>
        <taxon>Bacteroidota</taxon>
        <taxon>Sphingobacteriia</taxon>
        <taxon>Sphingobacteriales</taxon>
        <taxon>Sphingobacteriaceae</taxon>
        <taxon>Rhinopithecimicrobium</taxon>
    </lineage>
</organism>
<dbReference type="RefSeq" id="WP_353546058.1">
    <property type="nucleotide sequence ID" value="NZ_JAGKSB010000003.1"/>
</dbReference>
<dbReference type="EMBL" id="JAGKSB010000003">
    <property type="protein sequence ID" value="MBP3942574.1"/>
    <property type="molecule type" value="Genomic_DNA"/>
</dbReference>
<evidence type="ECO:0000256" key="2">
    <source>
        <dbReference type="SAM" id="Coils"/>
    </source>
</evidence>
<dbReference type="Pfam" id="PF13429">
    <property type="entry name" value="TPR_15"/>
    <property type="match status" value="1"/>
</dbReference>
<keyword evidence="1" id="KW-0802">TPR repeat</keyword>
<keyword evidence="2" id="KW-0175">Coiled coil</keyword>
<name>A0A8T4H711_9SPHI</name>
<dbReference type="InterPro" id="IPR011990">
    <property type="entry name" value="TPR-like_helical_dom_sf"/>
</dbReference>
<dbReference type="Gene3D" id="1.25.40.10">
    <property type="entry name" value="Tetratricopeptide repeat domain"/>
    <property type="match status" value="3"/>
</dbReference>
<gene>
    <name evidence="3" type="ORF">J5U18_03175</name>
</gene>
<feature type="repeat" description="TPR" evidence="1">
    <location>
        <begin position="343"/>
        <end position="376"/>
    </location>
</feature>
<dbReference type="Pfam" id="PF13181">
    <property type="entry name" value="TPR_8"/>
    <property type="match status" value="1"/>
</dbReference>
<dbReference type="AlphaFoldDB" id="A0A8T4H711"/>
<protein>
    <submittedName>
        <fullName evidence="3">Tetratricopeptide repeat protein</fullName>
    </submittedName>
</protein>
<accession>A0A8T4H711</accession>
<feature type="coiled-coil region" evidence="2">
    <location>
        <begin position="390"/>
        <end position="417"/>
    </location>
</feature>
<evidence type="ECO:0000313" key="3">
    <source>
        <dbReference type="EMBL" id="MBP3942574.1"/>
    </source>
</evidence>
<dbReference type="PANTHER" id="PTHR12558">
    <property type="entry name" value="CELL DIVISION CYCLE 16,23,27"/>
    <property type="match status" value="1"/>
</dbReference>
<reference evidence="3" key="1">
    <citation type="submission" date="2021-03" db="EMBL/GenBank/DDBJ databases">
        <authorList>
            <person name="Lu T."/>
            <person name="Wang Q."/>
            <person name="Han X."/>
        </authorList>
    </citation>
    <scope>NUCLEOTIDE SEQUENCE</scope>
    <source>
        <strain evidence="3">WQ 2009</strain>
    </source>
</reference>
<dbReference type="SMART" id="SM00028">
    <property type="entry name" value="TPR"/>
    <property type="match status" value="7"/>
</dbReference>
<dbReference type="SUPFAM" id="SSF81901">
    <property type="entry name" value="HCP-like"/>
    <property type="match status" value="1"/>
</dbReference>
<evidence type="ECO:0000256" key="1">
    <source>
        <dbReference type="PROSITE-ProRule" id="PRU00339"/>
    </source>
</evidence>
<dbReference type="SUPFAM" id="SSF48452">
    <property type="entry name" value="TPR-like"/>
    <property type="match status" value="1"/>
</dbReference>
<evidence type="ECO:0000313" key="4">
    <source>
        <dbReference type="Proteomes" id="UP000679691"/>
    </source>
</evidence>
<comment type="caution">
    <text evidence="3">The sequence shown here is derived from an EMBL/GenBank/DDBJ whole genome shotgun (WGS) entry which is preliminary data.</text>
</comment>
<dbReference type="Pfam" id="PF13432">
    <property type="entry name" value="TPR_16"/>
    <property type="match status" value="2"/>
</dbReference>
<dbReference type="InterPro" id="IPR019734">
    <property type="entry name" value="TPR_rpt"/>
</dbReference>
<sequence>MSILITWSRKWYALSGIVLASLFTQPLIAQTVNSKPYQAAIATVEGKLRAGQFPEALSLMDSITQEYPKADDVFFMRALVLGELRNMDAALGSVDQAIAISPKPNYLSYAITLTKNKGDFQKATNYIDLLIQQDPKNAANYREKMILLQYNKQPEEAFKLYETVKAEFGATDTLDLLYADLLSANKRPQEAKGILKSWVDKKTSIRPIYANLAQLYLDEGNKRGAMLLLEQAIPLVKDDYLYLDLADVYRENKKDKLAFDNLKKAFESMDINFMDKNRIIASSFTNNGLSFAQLLELTTLLTVKYPRIAEAHLLKGQALWMNNQSADARAQLLVAVGINPQQIDAWRMLMNVDLSLNEPAEAIRHGQEALSVNPNQPILLYFMGISHMVKEDLGNARSYLEAALNNAQRENNFLQATIYSSLGDVYHQLKMEAASDVAYREAINLDSTNVSALNNLSYYLSLRKKDLEFAAKSALAANELRPNDPTFQDTYAWVLFQQENYQEALVWIQKAVKGSKVPSAVLYEHYGDILVKNGRKTEAVKYWNLALTDAQKEGVDLERLKKKISTKSYVE</sequence>